<accession>A0ABP0GGV4</accession>
<dbReference type="SUPFAM" id="SSF52540">
    <property type="entry name" value="P-loop containing nucleoside triphosphate hydrolases"/>
    <property type="match status" value="1"/>
</dbReference>
<evidence type="ECO:0000259" key="4">
    <source>
        <dbReference type="Pfam" id="PF00685"/>
    </source>
</evidence>
<sequence>MASKRDEKAGVKRPFYAYVKHPSIDGEYPVIGHITQELFNSAVNYKPDPSDLFIASYPKNGTTWLMNIIHLIKTNGVPLGKGQCLDDVIPFLEFEGGEVIKRAQKPRTIKTHLFYDMTPHNPDAKYVFVARNPKDVVVSFYYHTVGFDEHYKFKNGTFDDYFGVFLSGGCDSGDYFKMVPEWFKKSQERKNIHFMLYEDMKKDVRSEILKLAEFLDDSYQQSLLENDEELLNKVIEFSSFKKMQKDSKDGVFVSDCNAQVLNYFNSKTKMLQQKNKKIPLIISINSHVYRFI</sequence>
<dbReference type="EC" id="2.8.2.-" evidence="3"/>
<name>A0ABP0GGV4_CLALP</name>
<dbReference type="PANTHER" id="PTHR11783">
    <property type="entry name" value="SULFOTRANSFERASE SULT"/>
    <property type="match status" value="1"/>
</dbReference>
<evidence type="ECO:0000256" key="3">
    <source>
        <dbReference type="RuleBase" id="RU361155"/>
    </source>
</evidence>
<protein>
    <recommendedName>
        <fullName evidence="3">Sulfotransferase</fullName>
        <ecNumber evidence="3">2.8.2.-</ecNumber>
    </recommendedName>
</protein>
<evidence type="ECO:0000313" key="5">
    <source>
        <dbReference type="EMBL" id="CAK8691001.1"/>
    </source>
</evidence>
<evidence type="ECO:0000256" key="1">
    <source>
        <dbReference type="ARBA" id="ARBA00005771"/>
    </source>
</evidence>
<dbReference type="InterPro" id="IPR000863">
    <property type="entry name" value="Sulfotransferase_dom"/>
</dbReference>
<comment type="caution">
    <text evidence="5">The sequence shown here is derived from an EMBL/GenBank/DDBJ whole genome shotgun (WGS) entry which is preliminary data.</text>
</comment>
<dbReference type="Proteomes" id="UP001642483">
    <property type="component" value="Unassembled WGS sequence"/>
</dbReference>
<dbReference type="EMBL" id="CAWYQH010000119">
    <property type="protein sequence ID" value="CAK8691001.1"/>
    <property type="molecule type" value="Genomic_DNA"/>
</dbReference>
<evidence type="ECO:0000313" key="6">
    <source>
        <dbReference type="Proteomes" id="UP001642483"/>
    </source>
</evidence>
<reference evidence="5 6" key="1">
    <citation type="submission" date="2024-02" db="EMBL/GenBank/DDBJ databases">
        <authorList>
            <person name="Daric V."/>
            <person name="Darras S."/>
        </authorList>
    </citation>
    <scope>NUCLEOTIDE SEQUENCE [LARGE SCALE GENOMIC DNA]</scope>
</reference>
<proteinExistence type="inferred from homology"/>
<dbReference type="Gene3D" id="3.40.50.300">
    <property type="entry name" value="P-loop containing nucleotide triphosphate hydrolases"/>
    <property type="match status" value="1"/>
</dbReference>
<dbReference type="Pfam" id="PF00685">
    <property type="entry name" value="Sulfotransfer_1"/>
    <property type="match status" value="1"/>
</dbReference>
<organism evidence="5 6">
    <name type="scientific">Clavelina lepadiformis</name>
    <name type="common">Light-bulb sea squirt</name>
    <name type="synonym">Ascidia lepadiformis</name>
    <dbReference type="NCBI Taxonomy" id="159417"/>
    <lineage>
        <taxon>Eukaryota</taxon>
        <taxon>Metazoa</taxon>
        <taxon>Chordata</taxon>
        <taxon>Tunicata</taxon>
        <taxon>Ascidiacea</taxon>
        <taxon>Aplousobranchia</taxon>
        <taxon>Clavelinidae</taxon>
        <taxon>Clavelina</taxon>
    </lineage>
</organism>
<feature type="domain" description="Sulfotransferase" evidence="4">
    <location>
        <begin position="49"/>
        <end position="247"/>
    </location>
</feature>
<dbReference type="InterPro" id="IPR027417">
    <property type="entry name" value="P-loop_NTPase"/>
</dbReference>
<comment type="similarity">
    <text evidence="1 3">Belongs to the sulfotransferase 1 family.</text>
</comment>
<keyword evidence="6" id="KW-1185">Reference proteome</keyword>
<keyword evidence="2 3" id="KW-0808">Transferase</keyword>
<evidence type="ECO:0000256" key="2">
    <source>
        <dbReference type="ARBA" id="ARBA00022679"/>
    </source>
</evidence>
<gene>
    <name evidence="5" type="ORF">CVLEPA_LOCUS23536</name>
</gene>